<dbReference type="AlphaFoldDB" id="A0A7E4W1W4"/>
<evidence type="ECO:0000313" key="2">
    <source>
        <dbReference type="Proteomes" id="UP000492821"/>
    </source>
</evidence>
<sequence length="118" mass="13509">MSAKLVLLCLLVLIASMAMVADAQWWGWGGWGWPSYSYGWYGKREAGFAPQDSLSNCTKKEIMLFNKWTRVFAGKHVTGWRAVMFEKQPILFIQIIIDLPNNECRNAFQSVELECPDT</sequence>
<accession>A0A7E4W1W4</accession>
<protein>
    <submittedName>
        <fullName evidence="3">Uncharacterized protein</fullName>
    </submittedName>
</protein>
<proteinExistence type="predicted"/>
<reference evidence="3" key="2">
    <citation type="submission" date="2020-10" db="UniProtKB">
        <authorList>
            <consortium name="WormBaseParasite"/>
        </authorList>
    </citation>
    <scope>IDENTIFICATION</scope>
</reference>
<feature type="chain" id="PRO_5028977789" evidence="1">
    <location>
        <begin position="24"/>
        <end position="118"/>
    </location>
</feature>
<feature type="signal peptide" evidence="1">
    <location>
        <begin position="1"/>
        <end position="23"/>
    </location>
</feature>
<keyword evidence="1" id="KW-0732">Signal</keyword>
<reference evidence="2" key="1">
    <citation type="journal article" date="2013" name="Genetics">
        <title>The draft genome and transcriptome of Panagrellus redivivus are shaped by the harsh demands of a free-living lifestyle.</title>
        <authorList>
            <person name="Srinivasan J."/>
            <person name="Dillman A.R."/>
            <person name="Macchietto M.G."/>
            <person name="Heikkinen L."/>
            <person name="Lakso M."/>
            <person name="Fracchia K.M."/>
            <person name="Antoshechkin I."/>
            <person name="Mortazavi A."/>
            <person name="Wong G."/>
            <person name="Sternberg P.W."/>
        </authorList>
    </citation>
    <scope>NUCLEOTIDE SEQUENCE [LARGE SCALE GENOMIC DNA]</scope>
    <source>
        <strain evidence="2">MT8872</strain>
    </source>
</reference>
<keyword evidence="2" id="KW-1185">Reference proteome</keyword>
<dbReference type="WBParaSite" id="Pan_g6315.t1">
    <property type="protein sequence ID" value="Pan_g6315.t1"/>
    <property type="gene ID" value="Pan_g6315"/>
</dbReference>
<organism evidence="2 3">
    <name type="scientific">Panagrellus redivivus</name>
    <name type="common">Microworm</name>
    <dbReference type="NCBI Taxonomy" id="6233"/>
    <lineage>
        <taxon>Eukaryota</taxon>
        <taxon>Metazoa</taxon>
        <taxon>Ecdysozoa</taxon>
        <taxon>Nematoda</taxon>
        <taxon>Chromadorea</taxon>
        <taxon>Rhabditida</taxon>
        <taxon>Tylenchina</taxon>
        <taxon>Panagrolaimomorpha</taxon>
        <taxon>Panagrolaimoidea</taxon>
        <taxon>Panagrolaimidae</taxon>
        <taxon>Panagrellus</taxon>
    </lineage>
</organism>
<name>A0A7E4W1W4_PANRE</name>
<evidence type="ECO:0000313" key="3">
    <source>
        <dbReference type="WBParaSite" id="Pan_g6315.t1"/>
    </source>
</evidence>
<evidence type="ECO:0000256" key="1">
    <source>
        <dbReference type="SAM" id="SignalP"/>
    </source>
</evidence>
<dbReference type="Proteomes" id="UP000492821">
    <property type="component" value="Unassembled WGS sequence"/>
</dbReference>